<evidence type="ECO:0000259" key="17">
    <source>
        <dbReference type="PROSITE" id="PS50873"/>
    </source>
</evidence>
<feature type="disulfide bond" evidence="15">
    <location>
        <begin position="143"/>
        <end position="340"/>
    </location>
</feature>
<dbReference type="PROSITE" id="PS50873">
    <property type="entry name" value="PEROXIDASE_4"/>
    <property type="match status" value="1"/>
</dbReference>
<feature type="binding site" evidence="13">
    <location>
        <position position="98"/>
    </location>
    <ligand>
        <name>Ca(2+)</name>
        <dbReference type="ChEBI" id="CHEBI:29108"/>
        <label>1</label>
    </ligand>
</feature>
<comment type="subcellular location">
    <subcellularLocation>
        <location evidence="16">Secreted</location>
    </subcellularLocation>
</comment>
<dbReference type="Proteomes" id="UP000834106">
    <property type="component" value="Chromosome 14"/>
</dbReference>
<evidence type="ECO:0000256" key="2">
    <source>
        <dbReference type="ARBA" id="ARBA00012313"/>
    </source>
</evidence>
<feature type="binding site" evidence="13">
    <location>
        <position position="265"/>
    </location>
    <ligand>
        <name>Ca(2+)</name>
        <dbReference type="ChEBI" id="CHEBI:29108"/>
        <label>2</label>
    </ligand>
</feature>
<evidence type="ECO:0000256" key="6">
    <source>
        <dbReference type="ARBA" id="ARBA00022837"/>
    </source>
</evidence>
<accession>A0AAD1ZVD0</accession>
<evidence type="ECO:0000256" key="12">
    <source>
        <dbReference type="PIRSR" id="PIRSR600823-2"/>
    </source>
</evidence>
<feature type="domain" description="Plant heme peroxidase family profile" evidence="17">
    <location>
        <begin position="47"/>
        <end position="344"/>
    </location>
</feature>
<evidence type="ECO:0000256" key="10">
    <source>
        <dbReference type="ARBA" id="ARBA00023180"/>
    </source>
</evidence>
<dbReference type="Pfam" id="PF00141">
    <property type="entry name" value="peroxidase"/>
    <property type="match status" value="1"/>
</dbReference>
<evidence type="ECO:0000256" key="14">
    <source>
        <dbReference type="PIRSR" id="PIRSR600823-4"/>
    </source>
</evidence>
<dbReference type="InterPro" id="IPR033905">
    <property type="entry name" value="Secretory_peroxidase"/>
</dbReference>
<evidence type="ECO:0000256" key="9">
    <source>
        <dbReference type="ARBA" id="ARBA00023157"/>
    </source>
</evidence>
<feature type="disulfide bond" evidence="15">
    <location>
        <begin position="223"/>
        <end position="250"/>
    </location>
</feature>
<feature type="binding site" evidence="13">
    <location>
        <position position="268"/>
    </location>
    <ligand>
        <name>Ca(2+)</name>
        <dbReference type="ChEBI" id="CHEBI:29108"/>
        <label>2</label>
    </ligand>
</feature>
<evidence type="ECO:0000256" key="11">
    <source>
        <dbReference type="PIRSR" id="PIRSR600823-1"/>
    </source>
</evidence>
<dbReference type="PRINTS" id="PR00461">
    <property type="entry name" value="PLPEROXIDASE"/>
</dbReference>
<keyword evidence="10" id="KW-0325">Glycoprotein</keyword>
<keyword evidence="3 16" id="KW-0575">Peroxidase</keyword>
<keyword evidence="16" id="KW-0376">Hydrogen peroxide</keyword>
<dbReference type="PRINTS" id="PR00458">
    <property type="entry name" value="PEROXIDASE"/>
</dbReference>
<protein>
    <recommendedName>
        <fullName evidence="2 16">Peroxidase</fullName>
        <ecNumber evidence="2 16">1.11.1.7</ecNumber>
    </recommendedName>
</protein>
<keyword evidence="4 16" id="KW-0349">Heme</keyword>
<evidence type="ECO:0000256" key="1">
    <source>
        <dbReference type="ARBA" id="ARBA00000189"/>
    </source>
</evidence>
<feature type="binding site" evidence="13">
    <location>
        <position position="111"/>
    </location>
    <ligand>
        <name>Ca(2+)</name>
        <dbReference type="ChEBI" id="CHEBI:29108"/>
        <label>1</label>
    </ligand>
</feature>
<feature type="binding site" evidence="13">
    <location>
        <position position="92"/>
    </location>
    <ligand>
        <name>Ca(2+)</name>
        <dbReference type="ChEBI" id="CHEBI:29108"/>
        <label>1</label>
    </ligand>
</feature>
<keyword evidence="5 13" id="KW-0479">Metal-binding</keyword>
<evidence type="ECO:0000256" key="16">
    <source>
        <dbReference type="RuleBase" id="RU362060"/>
    </source>
</evidence>
<reference evidence="18" key="1">
    <citation type="submission" date="2023-05" db="EMBL/GenBank/DDBJ databases">
        <authorList>
            <person name="Huff M."/>
        </authorList>
    </citation>
    <scope>NUCLEOTIDE SEQUENCE</scope>
</reference>
<dbReference type="AlphaFoldDB" id="A0AAD1ZVD0"/>
<dbReference type="EMBL" id="OU503049">
    <property type="protein sequence ID" value="CAI9776194.1"/>
    <property type="molecule type" value="Genomic_DNA"/>
</dbReference>
<feature type="disulfide bond" evidence="15">
    <location>
        <begin position="57"/>
        <end position="137"/>
    </location>
</feature>
<feature type="disulfide bond" evidence="15">
    <location>
        <begin position="90"/>
        <end position="95"/>
    </location>
</feature>
<dbReference type="CDD" id="cd00693">
    <property type="entry name" value="secretory_peroxidase"/>
    <property type="match status" value="1"/>
</dbReference>
<evidence type="ECO:0000256" key="8">
    <source>
        <dbReference type="ARBA" id="ARBA00023004"/>
    </source>
</evidence>
<keyword evidence="9 15" id="KW-1015">Disulfide bond</keyword>
<evidence type="ECO:0000256" key="13">
    <source>
        <dbReference type="PIRSR" id="PIRSR600823-3"/>
    </source>
</evidence>
<comment type="cofactor">
    <cofactor evidence="13 16">
        <name>Ca(2+)</name>
        <dbReference type="ChEBI" id="CHEBI:29108"/>
    </cofactor>
    <text evidence="13 16">Binds 2 calcium ions per subunit.</text>
</comment>
<feature type="binding site" evidence="13">
    <location>
        <position position="217"/>
    </location>
    <ligand>
        <name>Ca(2+)</name>
        <dbReference type="ChEBI" id="CHEBI:29108"/>
        <label>2</label>
    </ligand>
</feature>
<keyword evidence="8 13" id="KW-0408">Iron</keyword>
<dbReference type="SUPFAM" id="SSF48113">
    <property type="entry name" value="Heme-dependent peroxidases"/>
    <property type="match status" value="1"/>
</dbReference>
<comment type="function">
    <text evidence="16">Removal of H(2)O(2), oxidation of toxic reductants, biosynthesis and degradation of lignin, suberization, auxin catabolism, response to environmental stresses such as wounding, pathogen attack and oxidative stress.</text>
</comment>
<comment type="cofactor">
    <cofactor evidence="13 16">
        <name>heme b</name>
        <dbReference type="ChEBI" id="CHEBI:60344"/>
    </cofactor>
    <text evidence="13 16">Binds 1 heme b (iron(II)-protoporphyrin IX) group per subunit.</text>
</comment>
<dbReference type="GO" id="GO:0042744">
    <property type="term" value="P:hydrogen peroxide catabolic process"/>
    <property type="evidence" value="ECO:0007669"/>
    <property type="project" value="UniProtKB-KW"/>
</dbReference>
<feature type="active site" description="Proton acceptor" evidence="11">
    <location>
        <position position="88"/>
    </location>
</feature>
<keyword evidence="19" id="KW-1185">Reference proteome</keyword>
<feature type="site" description="Transition state stabilizer" evidence="14">
    <location>
        <position position="84"/>
    </location>
</feature>
<dbReference type="FunFam" id="1.10.420.10:FF:000001">
    <property type="entry name" value="Peroxidase"/>
    <property type="match status" value="1"/>
</dbReference>
<dbReference type="PANTHER" id="PTHR31517">
    <property type="match status" value="1"/>
</dbReference>
<evidence type="ECO:0000256" key="5">
    <source>
        <dbReference type="ARBA" id="ARBA00022723"/>
    </source>
</evidence>
<dbReference type="GO" id="GO:0006979">
    <property type="term" value="P:response to oxidative stress"/>
    <property type="evidence" value="ECO:0007669"/>
    <property type="project" value="UniProtKB-UniRule"/>
</dbReference>
<dbReference type="EC" id="1.11.1.7" evidence="2 16"/>
<dbReference type="Gene3D" id="1.10.520.10">
    <property type="match status" value="1"/>
</dbReference>
<organism evidence="18 19">
    <name type="scientific">Fraxinus pennsylvanica</name>
    <dbReference type="NCBI Taxonomy" id="56036"/>
    <lineage>
        <taxon>Eukaryota</taxon>
        <taxon>Viridiplantae</taxon>
        <taxon>Streptophyta</taxon>
        <taxon>Embryophyta</taxon>
        <taxon>Tracheophyta</taxon>
        <taxon>Spermatophyta</taxon>
        <taxon>Magnoliopsida</taxon>
        <taxon>eudicotyledons</taxon>
        <taxon>Gunneridae</taxon>
        <taxon>Pentapetalae</taxon>
        <taxon>asterids</taxon>
        <taxon>lamiids</taxon>
        <taxon>Lamiales</taxon>
        <taxon>Oleaceae</taxon>
        <taxon>Oleeae</taxon>
        <taxon>Fraxinus</taxon>
    </lineage>
</organism>
<dbReference type="Gene3D" id="1.10.420.10">
    <property type="entry name" value="Peroxidase, domain 2"/>
    <property type="match status" value="1"/>
</dbReference>
<comment type="catalytic activity">
    <reaction evidence="1 16">
        <text>2 a phenolic donor + H2O2 = 2 a phenolic radical donor + 2 H2O</text>
        <dbReference type="Rhea" id="RHEA:56136"/>
        <dbReference type="ChEBI" id="CHEBI:15377"/>
        <dbReference type="ChEBI" id="CHEBI:16240"/>
        <dbReference type="ChEBI" id="CHEBI:139520"/>
        <dbReference type="ChEBI" id="CHEBI:139521"/>
        <dbReference type="EC" id="1.11.1.7"/>
    </reaction>
</comment>
<name>A0AAD1ZVD0_9LAMI</name>
<evidence type="ECO:0000256" key="7">
    <source>
        <dbReference type="ARBA" id="ARBA00023002"/>
    </source>
</evidence>
<proteinExistence type="inferred from homology"/>
<keyword evidence="16" id="KW-0964">Secreted</keyword>
<sequence>MSLRIYSVGDFCRVLNGSLHTVATSASLFYPSFDQGNPQSKGYVRGGLSLNFYEQSCPQVEYIVRASLRSISLTDPTTPAAILRLLFHDCQVQGCDASILLDPESDIFQTEMASRKNFGIQKRETINTIKAAVEAVCPQQVSCADILVLAAREAIAMSGGPMIVVPLGRRDSSSPPNFRQADASLPEPNIGLDATLQLFAKKGMTVGESVAILGAHTLGVTHCFNLESRLYKPEVDKIDPQFEIFLKMSCPLGSFTPNSSFVVNDPTTLLFDNQYFVNSINGRGVLKIDAEMPLDPRTAPFIQAFAYDQEVFFEAFSSAFAKLSSSNVLTGNQGVIRTNCNRLY</sequence>
<comment type="similarity">
    <text evidence="16">Belongs to the peroxidase family. Classical plant (class III) peroxidase subfamily.</text>
</comment>
<dbReference type="PANTHER" id="PTHR31517:SF81">
    <property type="entry name" value="PEROXIDASE"/>
    <property type="match status" value="1"/>
</dbReference>
<feature type="binding site" evidence="13">
    <location>
        <position position="94"/>
    </location>
    <ligand>
        <name>Ca(2+)</name>
        <dbReference type="ChEBI" id="CHEBI:29108"/>
        <label>1</label>
    </ligand>
</feature>
<feature type="binding site" evidence="13">
    <location>
        <position position="89"/>
    </location>
    <ligand>
        <name>Ca(2+)</name>
        <dbReference type="ChEBI" id="CHEBI:29108"/>
        <label>1</label>
    </ligand>
</feature>
<evidence type="ECO:0000256" key="4">
    <source>
        <dbReference type="ARBA" id="ARBA00022617"/>
    </source>
</evidence>
<dbReference type="GO" id="GO:0005576">
    <property type="term" value="C:extracellular region"/>
    <property type="evidence" value="ECO:0007669"/>
    <property type="project" value="UniProtKB-SubCell"/>
</dbReference>
<evidence type="ECO:0000256" key="3">
    <source>
        <dbReference type="ARBA" id="ARBA00022559"/>
    </source>
</evidence>
<feature type="binding site" description="axial binding residue" evidence="13">
    <location>
        <position position="216"/>
    </location>
    <ligand>
        <name>heme b</name>
        <dbReference type="ChEBI" id="CHEBI:60344"/>
    </ligand>
    <ligandPart>
        <name>Fe</name>
        <dbReference type="ChEBI" id="CHEBI:18248"/>
    </ligandPart>
</feature>
<dbReference type="InterPro" id="IPR010255">
    <property type="entry name" value="Haem_peroxidase_sf"/>
</dbReference>
<evidence type="ECO:0000256" key="15">
    <source>
        <dbReference type="PIRSR" id="PIRSR600823-5"/>
    </source>
</evidence>
<feature type="binding site" evidence="13">
    <location>
        <position position="272"/>
    </location>
    <ligand>
        <name>Ca(2+)</name>
        <dbReference type="ChEBI" id="CHEBI:29108"/>
        <label>2</label>
    </ligand>
</feature>
<dbReference type="GO" id="GO:0046872">
    <property type="term" value="F:metal ion binding"/>
    <property type="evidence" value="ECO:0007669"/>
    <property type="project" value="UniProtKB-UniRule"/>
</dbReference>
<feature type="binding site" evidence="12">
    <location>
        <position position="186"/>
    </location>
    <ligand>
        <name>substrate</name>
    </ligand>
</feature>
<dbReference type="GO" id="GO:0020037">
    <property type="term" value="F:heme binding"/>
    <property type="evidence" value="ECO:0007669"/>
    <property type="project" value="UniProtKB-UniRule"/>
</dbReference>
<evidence type="ECO:0000313" key="19">
    <source>
        <dbReference type="Proteomes" id="UP000834106"/>
    </source>
</evidence>
<keyword evidence="6 13" id="KW-0106">Calcium</keyword>
<gene>
    <name evidence="18" type="ORF">FPE_LOCUS23624</name>
</gene>
<dbReference type="GO" id="GO:0140825">
    <property type="term" value="F:lactoperoxidase activity"/>
    <property type="evidence" value="ECO:0007669"/>
    <property type="project" value="UniProtKB-EC"/>
</dbReference>
<evidence type="ECO:0000313" key="18">
    <source>
        <dbReference type="EMBL" id="CAI9776194.1"/>
    </source>
</evidence>
<feature type="binding site" evidence="13">
    <location>
        <position position="96"/>
    </location>
    <ligand>
        <name>Ca(2+)</name>
        <dbReference type="ChEBI" id="CHEBI:29108"/>
        <label>1</label>
    </ligand>
</feature>
<keyword evidence="7 16" id="KW-0560">Oxidoreductase</keyword>
<dbReference type="InterPro" id="IPR000823">
    <property type="entry name" value="Peroxidase_pln"/>
</dbReference>
<dbReference type="InterPro" id="IPR002016">
    <property type="entry name" value="Haem_peroxidase"/>
</dbReference>